<gene>
    <name evidence="7" type="ORF">XM38_035100</name>
</gene>
<dbReference type="InterPro" id="IPR051533">
    <property type="entry name" value="WaaL-like"/>
</dbReference>
<evidence type="ECO:0000313" key="8">
    <source>
        <dbReference type="Proteomes" id="UP000191901"/>
    </source>
</evidence>
<feature type="domain" description="O-antigen ligase-related" evidence="6">
    <location>
        <begin position="233"/>
        <end position="365"/>
    </location>
</feature>
<feature type="transmembrane region" description="Helical" evidence="5">
    <location>
        <begin position="268"/>
        <end position="289"/>
    </location>
</feature>
<keyword evidence="8" id="KW-1185">Reference proteome</keyword>
<comment type="subcellular location">
    <subcellularLocation>
        <location evidence="1">Membrane</location>
        <topology evidence="1">Multi-pass membrane protein</topology>
    </subcellularLocation>
</comment>
<evidence type="ECO:0000259" key="6">
    <source>
        <dbReference type="Pfam" id="PF04932"/>
    </source>
</evidence>
<feature type="transmembrane region" description="Helical" evidence="5">
    <location>
        <begin position="102"/>
        <end position="122"/>
    </location>
</feature>
<dbReference type="EMBL" id="CP021983">
    <property type="protein sequence ID" value="ASC72552.1"/>
    <property type="molecule type" value="Genomic_DNA"/>
</dbReference>
<dbReference type="KEGG" id="hhg:XM38_035100"/>
<dbReference type="Pfam" id="PF04932">
    <property type="entry name" value="Wzy_C"/>
    <property type="match status" value="1"/>
</dbReference>
<feature type="transmembrane region" description="Helical" evidence="5">
    <location>
        <begin position="193"/>
        <end position="212"/>
    </location>
</feature>
<dbReference type="OrthoDB" id="547142at2"/>
<feature type="transmembrane region" description="Helical" evidence="5">
    <location>
        <begin position="134"/>
        <end position="155"/>
    </location>
</feature>
<protein>
    <recommendedName>
        <fullName evidence="6">O-antigen ligase-related domain-containing protein</fullName>
    </recommendedName>
</protein>
<sequence length="447" mass="49491">MGHLPVPIETRRLLPLSCLSQREDFIDSVSKRLLAMVVGVTLGILPWAVFPGLAGLLMVLLVGVAWQWQAVVAALYRQGWLGLGGLLLLSSALAVHRQEAWLQLVHFLPFFVLWGVIVQVITMTPRPWLWLERWALAMTWGSIPVTTIALGEFLVKRYTSFRDLSAYPLLDWLYIGEISGHRIYAVFDNPNILANYLVIALGITLGMLWQTLDHCHRRLPQPAYRLPLVLTSLMLILAALVYAGSRNSYWVAMVQLLLVVIAARRQRWLLLMGGLGLVAIASSAVLFGIGGRQLSWELLVDPIRLDLWRLALEMITQAPLWGVGLGNYKLLYVPGSIAGYSSFGHPHNLWLMLAAEVGIPATVLFTGIVGRMCYGSLASWINQAYPAQHRALITGYGLAFLGTTLFSGADVTLFDPRINALGWVSLAVLYAIPRLGHLLSSNLSKLT</sequence>
<dbReference type="Proteomes" id="UP000191901">
    <property type="component" value="Chromosome"/>
</dbReference>
<dbReference type="STRING" id="1641165.XM38_05880"/>
<evidence type="ECO:0000256" key="2">
    <source>
        <dbReference type="ARBA" id="ARBA00022692"/>
    </source>
</evidence>
<keyword evidence="3 5" id="KW-1133">Transmembrane helix</keyword>
<evidence type="ECO:0000256" key="5">
    <source>
        <dbReference type="SAM" id="Phobius"/>
    </source>
</evidence>
<evidence type="ECO:0000313" key="7">
    <source>
        <dbReference type="EMBL" id="ASC72552.1"/>
    </source>
</evidence>
<feature type="transmembrane region" description="Helical" evidence="5">
    <location>
        <begin position="78"/>
        <end position="95"/>
    </location>
</feature>
<keyword evidence="4 5" id="KW-0472">Membrane</keyword>
<organism evidence="7 8">
    <name type="scientific">Halomicronema hongdechloris C2206</name>
    <dbReference type="NCBI Taxonomy" id="1641165"/>
    <lineage>
        <taxon>Bacteria</taxon>
        <taxon>Bacillati</taxon>
        <taxon>Cyanobacteriota</taxon>
        <taxon>Cyanophyceae</taxon>
        <taxon>Nodosilineales</taxon>
        <taxon>Nodosilineaceae</taxon>
        <taxon>Halomicronema</taxon>
    </lineage>
</organism>
<feature type="transmembrane region" description="Helical" evidence="5">
    <location>
        <begin position="33"/>
        <end position="66"/>
    </location>
</feature>
<name>A0A1Z3HQL7_9CYAN</name>
<dbReference type="InterPro" id="IPR007016">
    <property type="entry name" value="O-antigen_ligase-rel_domated"/>
</dbReference>
<feature type="transmembrane region" description="Helical" evidence="5">
    <location>
        <begin position="391"/>
        <end position="414"/>
    </location>
</feature>
<dbReference type="GO" id="GO:0016020">
    <property type="term" value="C:membrane"/>
    <property type="evidence" value="ECO:0007669"/>
    <property type="project" value="UniProtKB-SubCell"/>
</dbReference>
<dbReference type="PANTHER" id="PTHR37422">
    <property type="entry name" value="TEICHURONIC ACID BIOSYNTHESIS PROTEIN TUAE"/>
    <property type="match status" value="1"/>
</dbReference>
<keyword evidence="2 5" id="KW-0812">Transmembrane</keyword>
<evidence type="ECO:0000256" key="1">
    <source>
        <dbReference type="ARBA" id="ARBA00004141"/>
    </source>
</evidence>
<dbReference type="AlphaFoldDB" id="A0A1Z3HQL7"/>
<proteinExistence type="predicted"/>
<evidence type="ECO:0000256" key="4">
    <source>
        <dbReference type="ARBA" id="ARBA00023136"/>
    </source>
</evidence>
<reference evidence="7 8" key="1">
    <citation type="journal article" date="2016" name="Biochim. Biophys. Acta">
        <title>Characterization of red-shifted phycobilisomes isolated from the chlorophyll f-containing cyanobacterium Halomicronema hongdechloris.</title>
        <authorList>
            <person name="Li Y."/>
            <person name="Lin Y."/>
            <person name="Garvey C.J."/>
            <person name="Birch D."/>
            <person name="Corkery R.W."/>
            <person name="Loughlin P.C."/>
            <person name="Scheer H."/>
            <person name="Willows R.D."/>
            <person name="Chen M."/>
        </authorList>
    </citation>
    <scope>NUCLEOTIDE SEQUENCE [LARGE SCALE GENOMIC DNA]</scope>
    <source>
        <strain evidence="7 8">C2206</strain>
    </source>
</reference>
<feature type="transmembrane region" description="Helical" evidence="5">
    <location>
        <begin position="349"/>
        <end position="370"/>
    </location>
</feature>
<dbReference type="PANTHER" id="PTHR37422:SF13">
    <property type="entry name" value="LIPOPOLYSACCHARIDE BIOSYNTHESIS PROTEIN PA4999-RELATED"/>
    <property type="match status" value="1"/>
</dbReference>
<evidence type="ECO:0000256" key="3">
    <source>
        <dbReference type="ARBA" id="ARBA00022989"/>
    </source>
</evidence>
<feature type="transmembrane region" description="Helical" evidence="5">
    <location>
        <begin position="224"/>
        <end position="242"/>
    </location>
</feature>
<accession>A0A1Z3HQL7</accession>